<feature type="transmembrane region" description="Helical" evidence="1">
    <location>
        <begin position="25"/>
        <end position="43"/>
    </location>
</feature>
<evidence type="ECO:0000313" key="3">
    <source>
        <dbReference type="Proteomes" id="UP000712600"/>
    </source>
</evidence>
<keyword evidence="1" id="KW-1133">Transmembrane helix</keyword>
<sequence>MGRDVPRLPYGIHNHPQEKINPTTYLSNFLGCYMIFLVCVLLFKEGYYMASWPGWTALDIWRAGRDGPRLTYGELAGMNRACHMVSWPGRTTLAIWRAGQDGGQVRARRMASQSGWVKPRPSSGDSDGLGVLVSLFPVSSFVFREFFVKEIGSSNLRTCRITSF</sequence>
<reference evidence="2" key="1">
    <citation type="submission" date="2019-12" db="EMBL/GenBank/DDBJ databases">
        <title>Genome sequencing and annotation of Brassica cretica.</title>
        <authorList>
            <person name="Studholme D.J."/>
            <person name="Sarris P."/>
        </authorList>
    </citation>
    <scope>NUCLEOTIDE SEQUENCE</scope>
    <source>
        <strain evidence="2">PFS-109/04</strain>
        <tissue evidence="2">Leaf</tissue>
    </source>
</reference>
<name>A0A8S9SFW2_BRACR</name>
<dbReference type="EMBL" id="QGKX02000004">
    <property type="protein sequence ID" value="KAF3600381.1"/>
    <property type="molecule type" value="Genomic_DNA"/>
</dbReference>
<comment type="caution">
    <text evidence="2">The sequence shown here is derived from an EMBL/GenBank/DDBJ whole genome shotgun (WGS) entry which is preliminary data.</text>
</comment>
<accession>A0A8S9SFW2</accession>
<keyword evidence="1" id="KW-0812">Transmembrane</keyword>
<protein>
    <submittedName>
        <fullName evidence="2">Uncharacterized protein</fullName>
    </submittedName>
</protein>
<evidence type="ECO:0000313" key="2">
    <source>
        <dbReference type="EMBL" id="KAF3600381.1"/>
    </source>
</evidence>
<keyword evidence="1" id="KW-0472">Membrane</keyword>
<organism evidence="2 3">
    <name type="scientific">Brassica cretica</name>
    <name type="common">Mustard</name>
    <dbReference type="NCBI Taxonomy" id="69181"/>
    <lineage>
        <taxon>Eukaryota</taxon>
        <taxon>Viridiplantae</taxon>
        <taxon>Streptophyta</taxon>
        <taxon>Embryophyta</taxon>
        <taxon>Tracheophyta</taxon>
        <taxon>Spermatophyta</taxon>
        <taxon>Magnoliopsida</taxon>
        <taxon>eudicotyledons</taxon>
        <taxon>Gunneridae</taxon>
        <taxon>Pentapetalae</taxon>
        <taxon>rosids</taxon>
        <taxon>malvids</taxon>
        <taxon>Brassicales</taxon>
        <taxon>Brassicaceae</taxon>
        <taxon>Brassiceae</taxon>
        <taxon>Brassica</taxon>
    </lineage>
</organism>
<dbReference type="Proteomes" id="UP000712600">
    <property type="component" value="Unassembled WGS sequence"/>
</dbReference>
<dbReference type="AlphaFoldDB" id="A0A8S9SFW2"/>
<gene>
    <name evidence="2" type="ORF">F2Q69_00035518</name>
</gene>
<proteinExistence type="predicted"/>
<evidence type="ECO:0000256" key="1">
    <source>
        <dbReference type="SAM" id="Phobius"/>
    </source>
</evidence>